<keyword evidence="1" id="KW-1133">Transmembrane helix</keyword>
<feature type="transmembrane region" description="Helical" evidence="1">
    <location>
        <begin position="98"/>
        <end position="120"/>
    </location>
</feature>
<protein>
    <recommendedName>
        <fullName evidence="4">Integral membrane protein</fullName>
    </recommendedName>
</protein>
<keyword evidence="1" id="KW-0472">Membrane</keyword>
<proteinExistence type="predicted"/>
<feature type="transmembrane region" description="Helical" evidence="1">
    <location>
        <begin position="22"/>
        <end position="44"/>
    </location>
</feature>
<dbReference type="Proteomes" id="UP001549257">
    <property type="component" value="Unassembled WGS sequence"/>
</dbReference>
<name>A0ABV2QQM3_9MICO</name>
<keyword evidence="3" id="KW-1185">Reference proteome</keyword>
<feature type="transmembrane region" description="Helical" evidence="1">
    <location>
        <begin position="64"/>
        <end position="86"/>
    </location>
</feature>
<reference evidence="2 3" key="1">
    <citation type="submission" date="2024-06" db="EMBL/GenBank/DDBJ databases">
        <title>Sorghum-associated microbial communities from plants grown in Nebraska, USA.</title>
        <authorList>
            <person name="Schachtman D."/>
        </authorList>
    </citation>
    <scope>NUCLEOTIDE SEQUENCE [LARGE SCALE GENOMIC DNA]</scope>
    <source>
        <strain evidence="2 3">2857</strain>
    </source>
</reference>
<evidence type="ECO:0000313" key="3">
    <source>
        <dbReference type="Proteomes" id="UP001549257"/>
    </source>
</evidence>
<keyword evidence="1" id="KW-0812">Transmembrane</keyword>
<evidence type="ECO:0008006" key="4">
    <source>
        <dbReference type="Google" id="ProtNLM"/>
    </source>
</evidence>
<accession>A0ABV2QQM3</accession>
<organism evidence="2 3">
    <name type="scientific">Conyzicola nivalis</name>
    <dbReference type="NCBI Taxonomy" id="1477021"/>
    <lineage>
        <taxon>Bacteria</taxon>
        <taxon>Bacillati</taxon>
        <taxon>Actinomycetota</taxon>
        <taxon>Actinomycetes</taxon>
        <taxon>Micrococcales</taxon>
        <taxon>Microbacteriaceae</taxon>
        <taxon>Conyzicola</taxon>
    </lineage>
</organism>
<comment type="caution">
    <text evidence="2">The sequence shown here is derived from an EMBL/GenBank/DDBJ whole genome shotgun (WGS) entry which is preliminary data.</text>
</comment>
<evidence type="ECO:0000256" key="1">
    <source>
        <dbReference type="SAM" id="Phobius"/>
    </source>
</evidence>
<evidence type="ECO:0000313" key="2">
    <source>
        <dbReference type="EMBL" id="MET4583267.1"/>
    </source>
</evidence>
<dbReference type="EMBL" id="JBEPSJ010000003">
    <property type="protein sequence ID" value="MET4583267.1"/>
    <property type="molecule type" value="Genomic_DNA"/>
</dbReference>
<gene>
    <name evidence="2" type="ORF">ABIE21_002786</name>
</gene>
<feature type="transmembrane region" description="Helical" evidence="1">
    <location>
        <begin position="140"/>
        <end position="160"/>
    </location>
</feature>
<sequence length="175" mass="19018">MTDRPAASDIELDSRVARGKRVLMYAAFAMLLFFLLSLLNFVLAGGRMGLRDTARWDETVAWPFIPLPAFLVIAAGIAAAVGVFMAVPYFRHDTADDLVLMGGVSIVLFGFMSLFFAGVYTSTVGISTGFDSYPEQGLGWHWIAAVIQVPAVVALAVRGASLYRAHRNRLSQNEA</sequence>
<dbReference type="RefSeq" id="WP_354025428.1">
    <property type="nucleotide sequence ID" value="NZ_JBEPSJ010000003.1"/>
</dbReference>